<dbReference type="EMBL" id="CP019323">
    <property type="protein sequence ID" value="APX73399.1"/>
    <property type="molecule type" value="Genomic_DNA"/>
</dbReference>
<comment type="subcellular location">
    <subcellularLocation>
        <location evidence="1">Cell membrane</location>
        <topology evidence="1">Multi-pass membrane protein</topology>
    </subcellularLocation>
</comment>
<evidence type="ECO:0000259" key="8">
    <source>
        <dbReference type="Pfam" id="PF02308"/>
    </source>
</evidence>
<keyword evidence="10" id="KW-1185">Reference proteome</keyword>
<feature type="transmembrane region" description="Helical" evidence="7">
    <location>
        <begin position="102"/>
        <end position="133"/>
    </location>
</feature>
<keyword evidence="5 7" id="KW-1133">Transmembrane helix</keyword>
<dbReference type="Proteomes" id="UP000187499">
    <property type="component" value="Chromosome"/>
</dbReference>
<feature type="domain" description="MgtC/SapB/SrpB/YhiD N-terminal" evidence="8">
    <location>
        <begin position="4"/>
        <end position="139"/>
    </location>
</feature>
<dbReference type="GO" id="GO:0005886">
    <property type="term" value="C:plasma membrane"/>
    <property type="evidence" value="ECO:0007669"/>
    <property type="project" value="UniProtKB-SubCell"/>
</dbReference>
<dbReference type="KEGG" id="lalw:BTM29_10455"/>
<evidence type="ECO:0000256" key="6">
    <source>
        <dbReference type="ARBA" id="ARBA00023136"/>
    </source>
</evidence>
<dbReference type="InterPro" id="IPR003416">
    <property type="entry name" value="MgtC/SapB/SrpB/YhiD_fam"/>
</dbReference>
<comment type="similarity">
    <text evidence="2">Belongs to the MgtC/SapB family.</text>
</comment>
<dbReference type="InterPro" id="IPR049177">
    <property type="entry name" value="MgtC_SapB_SrpB_YhiD_N"/>
</dbReference>
<evidence type="ECO:0000313" key="9">
    <source>
        <dbReference type="EMBL" id="APX73399.1"/>
    </source>
</evidence>
<keyword evidence="3" id="KW-1003">Cell membrane</keyword>
<organism evidence="9 10">
    <name type="scientific">Companilactobacillus allii</name>
    <dbReference type="NCBI Taxonomy" id="1847728"/>
    <lineage>
        <taxon>Bacteria</taxon>
        <taxon>Bacillati</taxon>
        <taxon>Bacillota</taxon>
        <taxon>Bacilli</taxon>
        <taxon>Lactobacillales</taxon>
        <taxon>Lactobacillaceae</taxon>
        <taxon>Companilactobacillus</taxon>
    </lineage>
</organism>
<feature type="transmembrane region" description="Helical" evidence="7">
    <location>
        <begin position="72"/>
        <end position="90"/>
    </location>
</feature>
<gene>
    <name evidence="9" type="ORF">BTM29_10455</name>
</gene>
<dbReference type="STRING" id="1847728.BTM29_10455"/>
<dbReference type="PANTHER" id="PTHR33778:SF1">
    <property type="entry name" value="MAGNESIUM TRANSPORTER YHID-RELATED"/>
    <property type="match status" value="1"/>
</dbReference>
<evidence type="ECO:0000313" key="10">
    <source>
        <dbReference type="Proteomes" id="UP000187499"/>
    </source>
</evidence>
<dbReference type="PANTHER" id="PTHR33778">
    <property type="entry name" value="PROTEIN MGTC"/>
    <property type="match status" value="1"/>
</dbReference>
<name>A0A1P8Q6C5_9LACO</name>
<dbReference type="PRINTS" id="PR01837">
    <property type="entry name" value="MGTCSAPBPROT"/>
</dbReference>
<evidence type="ECO:0000256" key="3">
    <source>
        <dbReference type="ARBA" id="ARBA00022475"/>
    </source>
</evidence>
<feature type="transmembrane region" description="Helical" evidence="7">
    <location>
        <begin position="29"/>
        <end position="52"/>
    </location>
</feature>
<keyword evidence="6 7" id="KW-0472">Membrane</keyword>
<dbReference type="AlphaFoldDB" id="A0A1P8Q6C5"/>
<evidence type="ECO:0000256" key="1">
    <source>
        <dbReference type="ARBA" id="ARBA00004651"/>
    </source>
</evidence>
<sequence length="224" mass="25035">MLRLLLATFISGVIGLDRAYKHRPAGLRTHILVCLGACIIAMIQKEIGFNAIQMAKQYPQYSGILRADEARLIAQVVSGIGFLGAGTIIVEHHSIRGLTTAASLWVIACVGIAVGMGYYILAICSFLVVYGVVGFLKQIIRVNPIRKIEVQYKHKAETKEFINEYFAKNNIKVEDVRFQATKQVNEYTYTNIYEIDMNKKMNYVDIVEDLSSNQNILKVGTISV</sequence>
<reference evidence="10" key="1">
    <citation type="submission" date="2016-12" db="EMBL/GenBank/DDBJ databases">
        <authorList>
            <person name="Jung M.Y."/>
            <person name="Lee S.H."/>
        </authorList>
    </citation>
    <scope>NUCLEOTIDE SEQUENCE [LARGE SCALE GENOMIC DNA]</scope>
    <source>
        <strain evidence="10">WiKim39</strain>
    </source>
</reference>
<keyword evidence="4 7" id="KW-0812">Transmembrane</keyword>
<evidence type="ECO:0000256" key="7">
    <source>
        <dbReference type="SAM" id="Phobius"/>
    </source>
</evidence>
<evidence type="ECO:0000256" key="5">
    <source>
        <dbReference type="ARBA" id="ARBA00022989"/>
    </source>
</evidence>
<proteinExistence type="inferred from homology"/>
<evidence type="ECO:0000256" key="4">
    <source>
        <dbReference type="ARBA" id="ARBA00022692"/>
    </source>
</evidence>
<protein>
    <recommendedName>
        <fullName evidence="8">MgtC/SapB/SrpB/YhiD N-terminal domain-containing protein</fullName>
    </recommendedName>
</protein>
<evidence type="ECO:0000256" key="2">
    <source>
        <dbReference type="ARBA" id="ARBA00009298"/>
    </source>
</evidence>
<accession>A0A1P8Q6C5</accession>
<dbReference type="Pfam" id="PF02308">
    <property type="entry name" value="MgtC"/>
    <property type="match status" value="1"/>
</dbReference>